<dbReference type="RefSeq" id="XP_013781427.1">
    <property type="nucleotide sequence ID" value="XM_013925973.2"/>
</dbReference>
<evidence type="ECO:0000256" key="3">
    <source>
        <dbReference type="ARBA" id="ARBA00022777"/>
    </source>
</evidence>
<proteinExistence type="inferred from homology"/>
<evidence type="ECO:0000256" key="2">
    <source>
        <dbReference type="ARBA" id="ARBA00022679"/>
    </source>
</evidence>
<dbReference type="GeneID" id="106465735"/>
<evidence type="ECO:0000313" key="5">
    <source>
        <dbReference type="RefSeq" id="XP_013781427.1"/>
    </source>
</evidence>
<dbReference type="Proteomes" id="UP000694941">
    <property type="component" value="Unplaced"/>
</dbReference>
<reference evidence="5" key="1">
    <citation type="submission" date="2025-08" db="UniProtKB">
        <authorList>
            <consortium name="RefSeq"/>
        </authorList>
    </citation>
    <scope>IDENTIFICATION</scope>
    <source>
        <tissue evidence="5">Muscle</tissue>
    </source>
</reference>
<dbReference type="PANTHER" id="PTHR10196:SF67">
    <property type="entry name" value="SEDOHEPTULOKINASE"/>
    <property type="match status" value="1"/>
</dbReference>
<comment type="similarity">
    <text evidence="1">Belongs to the FGGY kinase family.</text>
</comment>
<sequence length="267" mass="29144">MLRNCVVHRLKEAGLPFHFLPEVVLPGTLAGNTCSNWYGIPQGTPVFAAVGDMQCSVVSTMMEEHDAVLNISTSAQLSFIMPQGFTPSINEPMSSVEYFPYFNGRYLAVAASLNGGNVFAAFVRMLQQWTHELGLGVPENKIWERILMTAQEEASESNLTIIPTIYGERHLPDQRASVIHIDPLCLTIGKVSRALCKGLVANIHSMMPPDKLHEAGIQRIVGSGTALTKNVVLQKEVEKQFDLPVVYGSGNDAAAGAALAVLRYYKN</sequence>
<dbReference type="Gene3D" id="3.30.420.40">
    <property type="match status" value="2"/>
</dbReference>
<dbReference type="CDD" id="cd07777">
    <property type="entry name" value="ASKHA_NBD_FGGY_SHK"/>
    <property type="match status" value="1"/>
</dbReference>
<accession>A0ABM1BGB3</accession>
<organism evidence="4 5">
    <name type="scientific">Limulus polyphemus</name>
    <name type="common">Atlantic horseshoe crab</name>
    <dbReference type="NCBI Taxonomy" id="6850"/>
    <lineage>
        <taxon>Eukaryota</taxon>
        <taxon>Metazoa</taxon>
        <taxon>Ecdysozoa</taxon>
        <taxon>Arthropoda</taxon>
        <taxon>Chelicerata</taxon>
        <taxon>Merostomata</taxon>
        <taxon>Xiphosura</taxon>
        <taxon>Limulidae</taxon>
        <taxon>Limulus</taxon>
    </lineage>
</organism>
<keyword evidence="4" id="KW-1185">Reference proteome</keyword>
<dbReference type="SUPFAM" id="SSF53067">
    <property type="entry name" value="Actin-like ATPase domain"/>
    <property type="match status" value="2"/>
</dbReference>
<dbReference type="PANTHER" id="PTHR10196">
    <property type="entry name" value="SUGAR KINASE"/>
    <property type="match status" value="1"/>
</dbReference>
<protein>
    <submittedName>
        <fullName evidence="5">Sedoheptulokinase-like</fullName>
    </submittedName>
</protein>
<evidence type="ECO:0000313" key="4">
    <source>
        <dbReference type="Proteomes" id="UP000694941"/>
    </source>
</evidence>
<name>A0ABM1BGB3_LIMPO</name>
<gene>
    <name evidence="5" type="primary">LOC106465735</name>
</gene>
<keyword evidence="2" id="KW-0808">Transferase</keyword>
<dbReference type="InterPro" id="IPR043129">
    <property type="entry name" value="ATPase_NBD"/>
</dbReference>
<evidence type="ECO:0000256" key="1">
    <source>
        <dbReference type="ARBA" id="ARBA00009156"/>
    </source>
</evidence>
<keyword evidence="3" id="KW-0418">Kinase</keyword>